<gene>
    <name evidence="2" type="ORF">O181_034002</name>
</gene>
<evidence type="ECO:0000256" key="1">
    <source>
        <dbReference type="SAM" id="SignalP"/>
    </source>
</evidence>
<sequence length="156" mass="17326">MFSQQFFLKVLIVVAVWTIISLSKSSAEASKVDGVPCWMGFKPLQNGTTACDTGNNVFFCEGETCHMGGSHGNAHLNPVTQQLFFHNCHWLSSGKIIDKVLATYYRVQHSHSILILIGKDASNNHELGWKKVQCPRSANEDRPRCNGCEKTSLKTV</sequence>
<reference evidence="2" key="1">
    <citation type="submission" date="2021-03" db="EMBL/GenBank/DDBJ databases">
        <title>Draft genome sequence of rust myrtle Austropuccinia psidii MF-1, a brazilian biotype.</title>
        <authorList>
            <person name="Quecine M.C."/>
            <person name="Pachon D.M.R."/>
            <person name="Bonatelli M.L."/>
            <person name="Correr F.H."/>
            <person name="Franceschini L.M."/>
            <person name="Leite T.F."/>
            <person name="Margarido G.R.A."/>
            <person name="Almeida C.A."/>
            <person name="Ferrarezi J.A."/>
            <person name="Labate C.A."/>
        </authorList>
    </citation>
    <scope>NUCLEOTIDE SEQUENCE</scope>
    <source>
        <strain evidence="2">MF-1</strain>
    </source>
</reference>
<protein>
    <recommendedName>
        <fullName evidence="4">Secreted protein</fullName>
    </recommendedName>
</protein>
<evidence type="ECO:0008006" key="4">
    <source>
        <dbReference type="Google" id="ProtNLM"/>
    </source>
</evidence>
<comment type="caution">
    <text evidence="2">The sequence shown here is derived from an EMBL/GenBank/DDBJ whole genome shotgun (WGS) entry which is preliminary data.</text>
</comment>
<feature type="chain" id="PRO_5040135756" description="Secreted protein" evidence="1">
    <location>
        <begin position="30"/>
        <end position="156"/>
    </location>
</feature>
<accession>A0A9Q3D2F4</accession>
<keyword evidence="3" id="KW-1185">Reference proteome</keyword>
<organism evidence="2 3">
    <name type="scientific">Austropuccinia psidii MF-1</name>
    <dbReference type="NCBI Taxonomy" id="1389203"/>
    <lineage>
        <taxon>Eukaryota</taxon>
        <taxon>Fungi</taxon>
        <taxon>Dikarya</taxon>
        <taxon>Basidiomycota</taxon>
        <taxon>Pucciniomycotina</taxon>
        <taxon>Pucciniomycetes</taxon>
        <taxon>Pucciniales</taxon>
        <taxon>Sphaerophragmiaceae</taxon>
        <taxon>Austropuccinia</taxon>
    </lineage>
</organism>
<keyword evidence="1" id="KW-0732">Signal</keyword>
<evidence type="ECO:0000313" key="2">
    <source>
        <dbReference type="EMBL" id="MBW0494287.1"/>
    </source>
</evidence>
<proteinExistence type="predicted"/>
<dbReference type="EMBL" id="AVOT02012502">
    <property type="protein sequence ID" value="MBW0494287.1"/>
    <property type="molecule type" value="Genomic_DNA"/>
</dbReference>
<dbReference type="AlphaFoldDB" id="A0A9Q3D2F4"/>
<dbReference type="Proteomes" id="UP000765509">
    <property type="component" value="Unassembled WGS sequence"/>
</dbReference>
<evidence type="ECO:0000313" key="3">
    <source>
        <dbReference type="Proteomes" id="UP000765509"/>
    </source>
</evidence>
<name>A0A9Q3D2F4_9BASI</name>
<feature type="signal peptide" evidence="1">
    <location>
        <begin position="1"/>
        <end position="29"/>
    </location>
</feature>